<reference evidence="2 3" key="1">
    <citation type="submission" date="2013-12" db="EMBL/GenBank/DDBJ databases">
        <title>Annotated genome of Streptomyces scopuliridis.</title>
        <authorList>
            <person name="Olson J.B."/>
        </authorList>
    </citation>
    <scope>NUCLEOTIDE SEQUENCE [LARGE SCALE GENOMIC DNA]</scope>
    <source>
        <strain evidence="2 3">RB72</strain>
    </source>
</reference>
<sequence>MTTVTVPTSTQRVGQLTGEIIHPLQRDYLVDQSYAVAALARLRRGAGKEFSQVPDLWGLIDTGALHDQPKDGGRPLSEDELTRAEDAVHVVLTLWALHQQSRGTAMHRPDRRYAPGGLGAAVRRLMPPGEITEPVRKRLVRAGTAPDLPALAQRLRDIVVLLRGADIPLDYALLAEQLYRWQEPVGRDGVRRAWGRSFHSYRAPQDNGADAPASSDDDTTDLTDKDAS</sequence>
<dbReference type="InterPro" id="IPR038287">
    <property type="entry name" value="Cse2_sf"/>
</dbReference>
<dbReference type="OrthoDB" id="4808431at2"/>
<dbReference type="AlphaFoldDB" id="A0A2T7T528"/>
<dbReference type="RefSeq" id="WP_030352538.1">
    <property type="nucleotide sequence ID" value="NZ_AZSP01000232.1"/>
</dbReference>
<dbReference type="Pfam" id="PF09485">
    <property type="entry name" value="CRISPR_Cse2"/>
    <property type="match status" value="1"/>
</dbReference>
<dbReference type="Gene3D" id="1.10.520.40">
    <property type="entry name" value="CRISPR-associated protein Cse2"/>
    <property type="match status" value="1"/>
</dbReference>
<evidence type="ECO:0000313" key="2">
    <source>
        <dbReference type="EMBL" id="PVE10229.1"/>
    </source>
</evidence>
<dbReference type="Proteomes" id="UP000245992">
    <property type="component" value="Unassembled WGS sequence"/>
</dbReference>
<name>A0A2T7T528_9ACTN</name>
<comment type="caution">
    <text evidence="2">The sequence shown here is derived from an EMBL/GenBank/DDBJ whole genome shotgun (WGS) entry which is preliminary data.</text>
</comment>
<evidence type="ECO:0000313" key="3">
    <source>
        <dbReference type="Proteomes" id="UP000245992"/>
    </source>
</evidence>
<dbReference type="STRING" id="1440053.GCA_000718095_03487"/>
<protein>
    <submittedName>
        <fullName evidence="2">CRISPR-associated protein</fullName>
    </submittedName>
</protein>
<organism evidence="2 3">
    <name type="scientific">Streptomyces scopuliridis RB72</name>
    <dbReference type="NCBI Taxonomy" id="1440053"/>
    <lineage>
        <taxon>Bacteria</taxon>
        <taxon>Bacillati</taxon>
        <taxon>Actinomycetota</taxon>
        <taxon>Actinomycetes</taxon>
        <taxon>Kitasatosporales</taxon>
        <taxon>Streptomycetaceae</taxon>
        <taxon>Streptomyces</taxon>
    </lineage>
</organism>
<keyword evidence="3" id="KW-1185">Reference proteome</keyword>
<accession>A0A2T7T528</accession>
<evidence type="ECO:0000256" key="1">
    <source>
        <dbReference type="SAM" id="MobiDB-lite"/>
    </source>
</evidence>
<dbReference type="EMBL" id="AZSP01000232">
    <property type="protein sequence ID" value="PVE10229.1"/>
    <property type="molecule type" value="Genomic_DNA"/>
</dbReference>
<dbReference type="NCBIfam" id="TIGR02548">
    <property type="entry name" value="casB_cse2"/>
    <property type="match status" value="1"/>
</dbReference>
<proteinExistence type="predicted"/>
<dbReference type="InterPro" id="IPR013382">
    <property type="entry name" value="CRISPR-assoc_prot_Cse2"/>
</dbReference>
<dbReference type="CDD" id="cd09731">
    <property type="entry name" value="Cse2_I-E"/>
    <property type="match status" value="1"/>
</dbReference>
<gene>
    <name evidence="2" type="ORF">Y717_04895</name>
</gene>
<feature type="region of interest" description="Disordered" evidence="1">
    <location>
        <begin position="200"/>
        <end position="228"/>
    </location>
</feature>